<dbReference type="Proteomes" id="UP000054721">
    <property type="component" value="Unassembled WGS sequence"/>
</dbReference>
<protein>
    <submittedName>
        <fullName evidence="1">Uncharacterized protein</fullName>
    </submittedName>
</protein>
<proteinExistence type="predicted"/>
<evidence type="ECO:0000313" key="1">
    <source>
        <dbReference type="EMBL" id="KRZ55658.1"/>
    </source>
</evidence>
<keyword evidence="2" id="KW-1185">Reference proteome</keyword>
<name>A0A0V1L859_9BILA</name>
<organism evidence="1 2">
    <name type="scientific">Trichinella nativa</name>
    <dbReference type="NCBI Taxonomy" id="6335"/>
    <lineage>
        <taxon>Eukaryota</taxon>
        <taxon>Metazoa</taxon>
        <taxon>Ecdysozoa</taxon>
        <taxon>Nematoda</taxon>
        <taxon>Enoplea</taxon>
        <taxon>Dorylaimia</taxon>
        <taxon>Trichinellida</taxon>
        <taxon>Trichinellidae</taxon>
        <taxon>Trichinella</taxon>
    </lineage>
</organism>
<evidence type="ECO:0000313" key="2">
    <source>
        <dbReference type="Proteomes" id="UP000054721"/>
    </source>
</evidence>
<gene>
    <name evidence="1" type="ORF">T02_16154</name>
</gene>
<dbReference type="AlphaFoldDB" id="A0A0V1L859"/>
<reference evidence="1 2" key="1">
    <citation type="submission" date="2015-05" db="EMBL/GenBank/DDBJ databases">
        <title>Evolution of Trichinella species and genotypes.</title>
        <authorList>
            <person name="Korhonen P.K."/>
            <person name="Edoardo P."/>
            <person name="Giuseppe L.R."/>
            <person name="Gasser R.B."/>
        </authorList>
    </citation>
    <scope>NUCLEOTIDE SEQUENCE [LARGE SCALE GENOMIC DNA]</scope>
    <source>
        <strain evidence="1">ISS10</strain>
    </source>
</reference>
<sequence length="76" mass="8890">MVFWKFPRAELYATERKFVEEFEENMRKMSANPVYAFNDAIRENTSRHTIPARDCSVVGFFSVVENSHNGNIKECP</sequence>
<accession>A0A0V1L859</accession>
<dbReference type="EMBL" id="JYDW01000110">
    <property type="protein sequence ID" value="KRZ55658.1"/>
    <property type="molecule type" value="Genomic_DNA"/>
</dbReference>
<comment type="caution">
    <text evidence="1">The sequence shown here is derived from an EMBL/GenBank/DDBJ whole genome shotgun (WGS) entry which is preliminary data.</text>
</comment>